<name>A2DB05_TRIV3</name>
<accession>A2DB05</accession>
<dbReference type="VEuPathDB" id="TrichDB:TVAG_378140"/>
<keyword evidence="2" id="KW-1185">Reference proteome</keyword>
<dbReference type="EMBL" id="DS113184">
    <property type="protein sequence ID" value="EAY22335.1"/>
    <property type="molecule type" value="Genomic_DNA"/>
</dbReference>
<gene>
    <name evidence="1" type="ORF">TVAG_378140</name>
</gene>
<dbReference type="VEuPathDB" id="TrichDB:TVAGG3_0798580"/>
<evidence type="ECO:0000313" key="1">
    <source>
        <dbReference type="EMBL" id="EAY22335.1"/>
    </source>
</evidence>
<dbReference type="KEGG" id="tva:5467890"/>
<protein>
    <submittedName>
        <fullName evidence="1">Uncharacterized protein</fullName>
    </submittedName>
</protein>
<organism evidence="1 2">
    <name type="scientific">Trichomonas vaginalis (strain ATCC PRA-98 / G3)</name>
    <dbReference type="NCBI Taxonomy" id="412133"/>
    <lineage>
        <taxon>Eukaryota</taxon>
        <taxon>Metamonada</taxon>
        <taxon>Parabasalia</taxon>
        <taxon>Trichomonadida</taxon>
        <taxon>Trichomonadidae</taxon>
        <taxon>Trichomonas</taxon>
    </lineage>
</organism>
<sequence length="656" mass="75619">MFNLLFSFTFCNKFTYNFDPNDKNLFNAYYNGESITDDHGFQAQLQVDRSDFTYLTSKDNGESFFHGIKVKSSISASDTKDELYMDFLVDNNLTFPLDFKLVFYGYAPYTPNDVGVSTYAGINGFVYNQPNSDEKIVIVADSKNPVNVTYHDADIRLFRPSYNQDEVYKFSENINPDARPFKSSQSLFAFGWTFYLGPFTPTTLRIIIADNNFMEPRPEIICPSENIVKGQKTVCKLRSSVNNQNVRVYLSGKEFEKLDVFTLISTEQYEEKSILIPFGSYEFIFIASNNSMNSIPSHLFIYELSLDYEIIDPPKILKRYTSLTISVQTKSGSGYHTPCIFFDDDIQNKKCLYNRYISSGNNYEYTFDYDYTKQGNRKISFYYYYNSYTILNSIRKTFLCKYGANAPYISTPSQISINKPGTYSSMLAIYYSDIPQNITLYVKHPEKGIEDFQWLANVTLFTTDINYFYNFTYNPSDDQYGQYDITFKAVDSIGLEYQTNQRYVFYPPHIVSSHDLLRTSAVGFAGGENVKLNFTLNQVSPGTQYKVKYTFVHQTASDDGDLRSRRLLSSYGSDITLSQMTEHFDFILESFDPRTISNEFSNLDGIFTANDNWSSETFGIDFHATENAFESVTIYLIAEPTIENLKKIYGYFTFAT</sequence>
<proteinExistence type="predicted"/>
<dbReference type="InParanoid" id="A2DB05"/>
<reference evidence="1" key="1">
    <citation type="submission" date="2006-10" db="EMBL/GenBank/DDBJ databases">
        <authorList>
            <person name="Amadeo P."/>
            <person name="Zhao Q."/>
            <person name="Wortman J."/>
            <person name="Fraser-Liggett C."/>
            <person name="Carlton J."/>
        </authorList>
    </citation>
    <scope>NUCLEOTIDE SEQUENCE</scope>
    <source>
        <strain evidence="1">G3</strain>
    </source>
</reference>
<dbReference type="AlphaFoldDB" id="A2DB05"/>
<evidence type="ECO:0000313" key="2">
    <source>
        <dbReference type="Proteomes" id="UP000001542"/>
    </source>
</evidence>
<reference evidence="1" key="2">
    <citation type="journal article" date="2007" name="Science">
        <title>Draft genome sequence of the sexually transmitted pathogen Trichomonas vaginalis.</title>
        <authorList>
            <person name="Carlton J.M."/>
            <person name="Hirt R.P."/>
            <person name="Silva J.C."/>
            <person name="Delcher A.L."/>
            <person name="Schatz M."/>
            <person name="Zhao Q."/>
            <person name="Wortman J.R."/>
            <person name="Bidwell S.L."/>
            <person name="Alsmark U.C.M."/>
            <person name="Besteiro S."/>
            <person name="Sicheritz-Ponten T."/>
            <person name="Noel C.J."/>
            <person name="Dacks J.B."/>
            <person name="Foster P.G."/>
            <person name="Simillion C."/>
            <person name="Van de Peer Y."/>
            <person name="Miranda-Saavedra D."/>
            <person name="Barton G.J."/>
            <person name="Westrop G.D."/>
            <person name="Mueller S."/>
            <person name="Dessi D."/>
            <person name="Fiori P.L."/>
            <person name="Ren Q."/>
            <person name="Paulsen I."/>
            <person name="Zhang H."/>
            <person name="Bastida-Corcuera F.D."/>
            <person name="Simoes-Barbosa A."/>
            <person name="Brown M.T."/>
            <person name="Hayes R.D."/>
            <person name="Mukherjee M."/>
            <person name="Okumura C.Y."/>
            <person name="Schneider R."/>
            <person name="Smith A.J."/>
            <person name="Vanacova S."/>
            <person name="Villalvazo M."/>
            <person name="Haas B.J."/>
            <person name="Pertea M."/>
            <person name="Feldblyum T.V."/>
            <person name="Utterback T.R."/>
            <person name="Shu C.L."/>
            <person name="Osoegawa K."/>
            <person name="de Jong P.J."/>
            <person name="Hrdy I."/>
            <person name="Horvathova L."/>
            <person name="Zubacova Z."/>
            <person name="Dolezal P."/>
            <person name="Malik S.B."/>
            <person name="Logsdon J.M. Jr."/>
            <person name="Henze K."/>
            <person name="Gupta A."/>
            <person name="Wang C.C."/>
            <person name="Dunne R.L."/>
            <person name="Upcroft J.A."/>
            <person name="Upcroft P."/>
            <person name="White O."/>
            <person name="Salzberg S.L."/>
            <person name="Tang P."/>
            <person name="Chiu C.-H."/>
            <person name="Lee Y.-S."/>
            <person name="Embley T.M."/>
            <person name="Coombs G.H."/>
            <person name="Mottram J.C."/>
            <person name="Tachezy J."/>
            <person name="Fraser-Liggett C.M."/>
            <person name="Johnson P.J."/>
        </authorList>
    </citation>
    <scope>NUCLEOTIDE SEQUENCE [LARGE SCALE GENOMIC DNA]</scope>
    <source>
        <strain evidence="1">G3</strain>
    </source>
</reference>
<dbReference type="RefSeq" id="XP_001583321.1">
    <property type="nucleotide sequence ID" value="XM_001583271.1"/>
</dbReference>
<dbReference type="Proteomes" id="UP000001542">
    <property type="component" value="Unassembled WGS sequence"/>
</dbReference>